<dbReference type="Gene3D" id="3.40.50.300">
    <property type="entry name" value="P-loop containing nucleotide triphosphate hydrolases"/>
    <property type="match status" value="1"/>
</dbReference>
<dbReference type="EMBL" id="ABXV02000023">
    <property type="protein sequence ID" value="EFB72332.1"/>
    <property type="molecule type" value="Genomic_DNA"/>
</dbReference>
<protein>
    <recommendedName>
        <fullName evidence="1">G domain-containing protein</fullName>
    </recommendedName>
</protein>
<dbReference type="NCBIfam" id="TIGR00231">
    <property type="entry name" value="small_GTP"/>
    <property type="match status" value="1"/>
</dbReference>
<organism evidence="2 3">
    <name type="scientific">Providencia rustigianii DSM 4541</name>
    <dbReference type="NCBI Taxonomy" id="500637"/>
    <lineage>
        <taxon>Bacteria</taxon>
        <taxon>Pseudomonadati</taxon>
        <taxon>Pseudomonadota</taxon>
        <taxon>Gammaproteobacteria</taxon>
        <taxon>Enterobacterales</taxon>
        <taxon>Morganellaceae</taxon>
        <taxon>Providencia</taxon>
    </lineage>
</organism>
<dbReference type="STRING" id="500637.PROVRUST_06401"/>
<reference evidence="2" key="1">
    <citation type="submission" date="2009-12" db="EMBL/GenBank/DDBJ databases">
        <authorList>
            <person name="Weinstock G."/>
            <person name="Sodergren E."/>
            <person name="Clifton S."/>
            <person name="Fulton L."/>
            <person name="Fulton B."/>
            <person name="Courtney L."/>
            <person name="Fronick C."/>
            <person name="Harrison M."/>
            <person name="Strong C."/>
            <person name="Farmer C."/>
            <person name="Delahaunty K."/>
            <person name="Markovic C."/>
            <person name="Hall O."/>
            <person name="Minx P."/>
            <person name="Tomlinson C."/>
            <person name="Mitreva M."/>
            <person name="Nelson J."/>
            <person name="Hou S."/>
            <person name="Wollam A."/>
            <person name="Pepin K.H."/>
            <person name="Johnson M."/>
            <person name="Bhonagiri V."/>
            <person name="Nash W.E."/>
            <person name="Warren W."/>
            <person name="Chinwalla A."/>
            <person name="Mardis E.R."/>
            <person name="Wilson R.K."/>
        </authorList>
    </citation>
    <scope>NUCLEOTIDE SEQUENCE [LARGE SCALE GENOMIC DNA]</scope>
    <source>
        <strain evidence="2">DSM 4541</strain>
    </source>
</reference>
<evidence type="ECO:0000259" key="1">
    <source>
        <dbReference type="Pfam" id="PF01926"/>
    </source>
</evidence>
<feature type="domain" description="G" evidence="1">
    <location>
        <begin position="42"/>
        <end position="159"/>
    </location>
</feature>
<dbReference type="SUPFAM" id="SSF52540">
    <property type="entry name" value="P-loop containing nucleoside triphosphate hydrolases"/>
    <property type="match status" value="1"/>
</dbReference>
<accession>D1P2H7</accession>
<comment type="caution">
    <text evidence="2">The sequence shown here is derived from an EMBL/GenBank/DDBJ whole genome shotgun (WGS) entry which is preliminary data.</text>
</comment>
<dbReference type="Proteomes" id="UP000005512">
    <property type="component" value="Unassembled WGS sequence"/>
</dbReference>
<gene>
    <name evidence="2" type="ORF">PROVRUST_06401</name>
</gene>
<dbReference type="AlphaFoldDB" id="D1P2H7"/>
<dbReference type="eggNOG" id="COG3596">
    <property type="taxonomic scope" value="Bacteria"/>
</dbReference>
<dbReference type="GO" id="GO:0030488">
    <property type="term" value="P:tRNA methylation"/>
    <property type="evidence" value="ECO:0007669"/>
    <property type="project" value="TreeGrafter"/>
</dbReference>
<dbReference type="Pfam" id="PF01926">
    <property type="entry name" value="MMR_HSR1"/>
    <property type="match status" value="1"/>
</dbReference>
<dbReference type="GO" id="GO:0005829">
    <property type="term" value="C:cytosol"/>
    <property type="evidence" value="ECO:0007669"/>
    <property type="project" value="TreeGrafter"/>
</dbReference>
<dbReference type="InterPro" id="IPR005225">
    <property type="entry name" value="Small_GTP-bd"/>
</dbReference>
<dbReference type="HOGENOM" id="CLU_059925_0_0_6"/>
<dbReference type="PANTHER" id="PTHR42714">
    <property type="entry name" value="TRNA MODIFICATION GTPASE GTPBP3"/>
    <property type="match status" value="1"/>
</dbReference>
<evidence type="ECO:0000313" key="2">
    <source>
        <dbReference type="EMBL" id="EFB72332.1"/>
    </source>
</evidence>
<dbReference type="CDD" id="cd11383">
    <property type="entry name" value="YfjP"/>
    <property type="match status" value="1"/>
</dbReference>
<dbReference type="InterPro" id="IPR006073">
    <property type="entry name" value="GTP-bd"/>
</dbReference>
<name>D1P2H7_9GAMM</name>
<proteinExistence type="predicted"/>
<dbReference type="GO" id="GO:0002098">
    <property type="term" value="P:tRNA wobble uridine modification"/>
    <property type="evidence" value="ECO:0007669"/>
    <property type="project" value="TreeGrafter"/>
</dbReference>
<dbReference type="GO" id="GO:0005525">
    <property type="term" value="F:GTP binding"/>
    <property type="evidence" value="ECO:0007669"/>
    <property type="project" value="InterPro"/>
</dbReference>
<sequence length="297" mass="33509">MIFQGSNMNQYPELGRVISAFPASFKNRFFNQLNHLINYSPTIGLMGKTGAGKSSLINALFQSSLSPVNDVSGCTRQAQRFSMTMNNHTLTFVDLPGVGESLERDREYHQLYHNLLPELDLIIWVLKADDRAWSSDEQCYRFLTEQCGYQPSRFLFVLNQADKIEPCRQWDEHNNQPSLEQVANLELKQQAVITAFKPHHPVMTVSAVENYQLTELAEQLIQALPAQASSGVARQLNSAYRTQSLENSARNDFGQCVSDIIDTIVDIIPLPPLIKHTISTVKNSIVSVAKSLWSLFF</sequence>
<evidence type="ECO:0000313" key="3">
    <source>
        <dbReference type="Proteomes" id="UP000005512"/>
    </source>
</evidence>
<dbReference type="InterPro" id="IPR027417">
    <property type="entry name" value="P-loop_NTPase"/>
</dbReference>
<keyword evidence="3" id="KW-1185">Reference proteome</keyword>
<dbReference type="PANTHER" id="PTHR42714:SF2">
    <property type="entry name" value="TRNA MODIFICATION GTPASE GTPBP3, MITOCHONDRIAL"/>
    <property type="match status" value="1"/>
</dbReference>